<dbReference type="EMBL" id="JADWYR010000002">
    <property type="protein sequence ID" value="MBG9378001.1"/>
    <property type="molecule type" value="Genomic_DNA"/>
</dbReference>
<gene>
    <name evidence="1" type="ORF">I5907_17310</name>
</gene>
<reference evidence="1" key="1">
    <citation type="submission" date="2020-11" db="EMBL/GenBank/DDBJ databases">
        <title>Bacterial whole genome sequence for Panacibacter sp. DH6.</title>
        <authorList>
            <person name="Le V."/>
            <person name="Ko S."/>
            <person name="Ahn C.-Y."/>
            <person name="Oh H.-M."/>
        </authorList>
    </citation>
    <scope>NUCLEOTIDE SEQUENCE</scope>
    <source>
        <strain evidence="1">DH6</strain>
    </source>
</reference>
<dbReference type="AlphaFoldDB" id="A0A931GZ34"/>
<evidence type="ECO:0000313" key="1">
    <source>
        <dbReference type="EMBL" id="MBG9378001.1"/>
    </source>
</evidence>
<dbReference type="Proteomes" id="UP000628448">
    <property type="component" value="Unassembled WGS sequence"/>
</dbReference>
<comment type="caution">
    <text evidence="1">The sequence shown here is derived from an EMBL/GenBank/DDBJ whole genome shotgun (WGS) entry which is preliminary data.</text>
</comment>
<proteinExistence type="predicted"/>
<dbReference type="InterPro" id="IPR018644">
    <property type="entry name" value="DUF2071"/>
</dbReference>
<dbReference type="SUPFAM" id="SSF160104">
    <property type="entry name" value="Acetoacetate decarboxylase-like"/>
    <property type="match status" value="1"/>
</dbReference>
<dbReference type="Gene3D" id="2.40.400.10">
    <property type="entry name" value="Acetoacetate decarboxylase-like"/>
    <property type="match status" value="1"/>
</dbReference>
<dbReference type="InterPro" id="IPR023375">
    <property type="entry name" value="ADC_dom_sf"/>
</dbReference>
<evidence type="ECO:0000313" key="2">
    <source>
        <dbReference type="Proteomes" id="UP000628448"/>
    </source>
</evidence>
<name>A0A931GZ34_9BACT</name>
<protein>
    <submittedName>
        <fullName evidence="1">DUF2071 domain-containing protein</fullName>
    </submittedName>
</protein>
<sequence length="244" mass="27929">MLPFLKNHPFAVEAYFTKSIVITFAVPKEDIIHLIPECVTPDTYNNKWAFVAIAFVQTKGLRPKGFPAFSGNSFFLAGFRIFVRYTNSKGKTLRGLYILQSQTDKYLMQLLGNTFTHYNYTTADFKLTEKDDFISVTSCKAGIDVTVQTTAGHLPHSSPFTDWNVARKFAGPLPYTFSYNTKNKEVTIVKGVRDNWKPQPLQVSNCKVKFMENHVFRNAVLSNAFILKDIPYEWEKGVVELWKQ</sequence>
<organism evidence="1 2">
    <name type="scientific">Panacibacter microcysteis</name>
    <dbReference type="NCBI Taxonomy" id="2793269"/>
    <lineage>
        <taxon>Bacteria</taxon>
        <taxon>Pseudomonadati</taxon>
        <taxon>Bacteroidota</taxon>
        <taxon>Chitinophagia</taxon>
        <taxon>Chitinophagales</taxon>
        <taxon>Chitinophagaceae</taxon>
        <taxon>Panacibacter</taxon>
    </lineage>
</organism>
<accession>A0A931GZ34</accession>
<dbReference type="RefSeq" id="WP_196992059.1">
    <property type="nucleotide sequence ID" value="NZ_JADWYR010000002.1"/>
</dbReference>
<keyword evidence="2" id="KW-1185">Reference proteome</keyword>
<dbReference type="Pfam" id="PF09844">
    <property type="entry name" value="DUF2071"/>
    <property type="match status" value="1"/>
</dbReference>